<name>D6TSX6_KTERA</name>
<sequence>MSGAHIDFDVATNRFKSQGAWLLSSFCSLFPRKTFSSQPVIASPLCLLFPHITEAGILPFLAQKCPLPSQAHPKSLGRLMSSLKKLQARGWSSRLWRMISRSWPR</sequence>
<dbReference type="EMBL" id="ADVG01000003">
    <property type="protein sequence ID" value="EFH83527.1"/>
    <property type="molecule type" value="Genomic_DNA"/>
</dbReference>
<gene>
    <name evidence="1" type="ORF">Krac_4503</name>
</gene>
<organism evidence="1 2">
    <name type="scientific">Ktedonobacter racemifer DSM 44963</name>
    <dbReference type="NCBI Taxonomy" id="485913"/>
    <lineage>
        <taxon>Bacteria</taxon>
        <taxon>Bacillati</taxon>
        <taxon>Chloroflexota</taxon>
        <taxon>Ktedonobacteria</taxon>
        <taxon>Ktedonobacterales</taxon>
        <taxon>Ktedonobacteraceae</taxon>
        <taxon>Ktedonobacter</taxon>
    </lineage>
</organism>
<comment type="caution">
    <text evidence="1">The sequence shown here is derived from an EMBL/GenBank/DDBJ whole genome shotgun (WGS) entry which is preliminary data.</text>
</comment>
<proteinExistence type="predicted"/>
<dbReference type="InParanoid" id="D6TSX6"/>
<protein>
    <submittedName>
        <fullName evidence="1">Uncharacterized protein</fullName>
    </submittedName>
</protein>
<accession>D6TSX6</accession>
<evidence type="ECO:0000313" key="2">
    <source>
        <dbReference type="Proteomes" id="UP000004508"/>
    </source>
</evidence>
<dbReference type="Proteomes" id="UP000004508">
    <property type="component" value="Unassembled WGS sequence"/>
</dbReference>
<keyword evidence="2" id="KW-1185">Reference proteome</keyword>
<evidence type="ECO:0000313" key="1">
    <source>
        <dbReference type="EMBL" id="EFH83527.1"/>
    </source>
</evidence>
<reference evidence="1 2" key="1">
    <citation type="journal article" date="2011" name="Stand. Genomic Sci.">
        <title>Non-contiguous finished genome sequence and contextual data of the filamentous soil bacterium Ktedonobacter racemifer type strain (SOSP1-21).</title>
        <authorList>
            <person name="Chang Y.J."/>
            <person name="Land M."/>
            <person name="Hauser L."/>
            <person name="Chertkov O."/>
            <person name="Del Rio T.G."/>
            <person name="Nolan M."/>
            <person name="Copeland A."/>
            <person name="Tice H."/>
            <person name="Cheng J.F."/>
            <person name="Lucas S."/>
            <person name="Han C."/>
            <person name="Goodwin L."/>
            <person name="Pitluck S."/>
            <person name="Ivanova N."/>
            <person name="Ovchinikova G."/>
            <person name="Pati A."/>
            <person name="Chen A."/>
            <person name="Palaniappan K."/>
            <person name="Mavromatis K."/>
            <person name="Liolios K."/>
            <person name="Brettin T."/>
            <person name="Fiebig A."/>
            <person name="Rohde M."/>
            <person name="Abt B."/>
            <person name="Goker M."/>
            <person name="Detter J.C."/>
            <person name="Woyke T."/>
            <person name="Bristow J."/>
            <person name="Eisen J.A."/>
            <person name="Markowitz V."/>
            <person name="Hugenholtz P."/>
            <person name="Kyrpides N.C."/>
            <person name="Klenk H.P."/>
            <person name="Lapidus A."/>
        </authorList>
    </citation>
    <scope>NUCLEOTIDE SEQUENCE [LARGE SCALE GENOMIC DNA]</scope>
    <source>
        <strain evidence="2">DSM 44963</strain>
    </source>
</reference>
<dbReference type="AlphaFoldDB" id="D6TSX6"/>